<comment type="catalytic activity">
    <reaction evidence="6 10">
        <text>aldehydo-D-ribose 5-phosphate + D-glyceraldehyde 3-phosphate + L-glutamine = pyridoxal 5'-phosphate + L-glutamate + phosphate + 3 H2O + H(+)</text>
        <dbReference type="Rhea" id="RHEA:31507"/>
        <dbReference type="ChEBI" id="CHEBI:15377"/>
        <dbReference type="ChEBI" id="CHEBI:15378"/>
        <dbReference type="ChEBI" id="CHEBI:29985"/>
        <dbReference type="ChEBI" id="CHEBI:43474"/>
        <dbReference type="ChEBI" id="CHEBI:58273"/>
        <dbReference type="ChEBI" id="CHEBI:58359"/>
        <dbReference type="ChEBI" id="CHEBI:59776"/>
        <dbReference type="ChEBI" id="CHEBI:597326"/>
        <dbReference type="EC" id="4.3.3.6"/>
    </reaction>
</comment>
<dbReference type="SUPFAM" id="SSF52317">
    <property type="entry name" value="Class I glutamine amidotransferase-like"/>
    <property type="match status" value="1"/>
</dbReference>
<evidence type="ECO:0000256" key="10">
    <source>
        <dbReference type="HAMAP-Rule" id="MF_01615"/>
    </source>
</evidence>
<organism evidence="13">
    <name type="scientific">Caldicellulosiruptor owensensis</name>
    <dbReference type="NCBI Taxonomy" id="55205"/>
    <lineage>
        <taxon>Bacteria</taxon>
        <taxon>Bacillati</taxon>
        <taxon>Bacillota</taxon>
        <taxon>Bacillota incertae sedis</taxon>
        <taxon>Caldicellulosiruptorales</taxon>
        <taxon>Caldicellulosiruptoraceae</taxon>
        <taxon>Caldicellulosiruptor</taxon>
    </lineage>
</organism>
<evidence type="ECO:0000256" key="9">
    <source>
        <dbReference type="ARBA" id="ARBA00064749"/>
    </source>
</evidence>
<comment type="pathway">
    <text evidence="10">Cofactor biosynthesis; pyridoxal 5'-phosphate biosynthesis.</text>
</comment>
<dbReference type="InterPro" id="IPR029062">
    <property type="entry name" value="Class_I_gatase-like"/>
</dbReference>
<evidence type="ECO:0000256" key="11">
    <source>
        <dbReference type="PIRSR" id="PIRSR005639-1"/>
    </source>
</evidence>
<dbReference type="PROSITE" id="PS01236">
    <property type="entry name" value="PDXT_SNO_1"/>
    <property type="match status" value="1"/>
</dbReference>
<dbReference type="GO" id="GO:0008614">
    <property type="term" value="P:pyridoxine metabolic process"/>
    <property type="evidence" value="ECO:0007669"/>
    <property type="project" value="TreeGrafter"/>
</dbReference>
<dbReference type="EMBL" id="DRUZ01000066">
    <property type="protein sequence ID" value="HHS01910.1"/>
    <property type="molecule type" value="Genomic_DNA"/>
</dbReference>
<dbReference type="PROSITE" id="PS51130">
    <property type="entry name" value="PDXT_SNO_2"/>
    <property type="match status" value="1"/>
</dbReference>
<evidence type="ECO:0000256" key="7">
    <source>
        <dbReference type="ARBA" id="ARBA00049534"/>
    </source>
</evidence>
<evidence type="ECO:0000256" key="4">
    <source>
        <dbReference type="ARBA" id="ARBA00022962"/>
    </source>
</evidence>
<proteinExistence type="inferred from homology"/>
<dbReference type="PANTHER" id="PTHR31559:SF0">
    <property type="entry name" value="PYRIDOXAL 5'-PHOSPHATE SYNTHASE SUBUNIT SNO1-RELATED"/>
    <property type="match status" value="1"/>
</dbReference>
<dbReference type="GO" id="GO:0036381">
    <property type="term" value="F:pyridoxal 5'-phosphate synthase (glutamine hydrolysing) activity"/>
    <property type="evidence" value="ECO:0007669"/>
    <property type="project" value="UniProtKB-UniRule"/>
</dbReference>
<reference evidence="13" key="1">
    <citation type="journal article" date="2020" name="mSystems">
        <title>Genome- and Community-Level Interaction Insights into Carbon Utilization and Element Cycling Functions of Hydrothermarchaeota in Hydrothermal Sediment.</title>
        <authorList>
            <person name="Zhou Z."/>
            <person name="Liu Y."/>
            <person name="Xu W."/>
            <person name="Pan J."/>
            <person name="Luo Z.H."/>
            <person name="Li M."/>
        </authorList>
    </citation>
    <scope>NUCLEOTIDE SEQUENCE [LARGE SCALE GENOMIC DNA]</scope>
    <source>
        <strain evidence="13">SpSt-102</strain>
    </source>
</reference>
<dbReference type="EC" id="4.3.3.6" evidence="10"/>
<dbReference type="GO" id="GO:1903600">
    <property type="term" value="C:glutaminase complex"/>
    <property type="evidence" value="ECO:0007669"/>
    <property type="project" value="TreeGrafter"/>
</dbReference>
<feature type="binding site" evidence="10 12">
    <location>
        <begin position="134"/>
        <end position="135"/>
    </location>
    <ligand>
        <name>L-glutamine</name>
        <dbReference type="ChEBI" id="CHEBI:58359"/>
    </ligand>
</feature>
<feature type="binding site" evidence="10 12">
    <location>
        <position position="106"/>
    </location>
    <ligand>
        <name>L-glutamine</name>
        <dbReference type="ChEBI" id="CHEBI:58359"/>
    </ligand>
</feature>
<gene>
    <name evidence="10 13" type="primary">pdxT</name>
    <name evidence="13" type="ORF">ENL71_05205</name>
</gene>
<evidence type="ECO:0000256" key="6">
    <source>
        <dbReference type="ARBA" id="ARBA00047992"/>
    </source>
</evidence>
<dbReference type="FunFam" id="3.40.50.880:FF:000010">
    <property type="entry name" value="uncharacterized protein LOC100176842 isoform X2"/>
    <property type="match status" value="1"/>
</dbReference>
<dbReference type="PROSITE" id="PS51273">
    <property type="entry name" value="GATASE_TYPE_1"/>
    <property type="match status" value="1"/>
</dbReference>
<dbReference type="CDD" id="cd01749">
    <property type="entry name" value="GATase1_PB"/>
    <property type="match status" value="1"/>
</dbReference>
<name>A0A7C5V1L0_9FIRM</name>
<comment type="catalytic activity">
    <reaction evidence="7 10">
        <text>L-glutamine + H2O = L-glutamate + NH4(+)</text>
        <dbReference type="Rhea" id="RHEA:15889"/>
        <dbReference type="ChEBI" id="CHEBI:15377"/>
        <dbReference type="ChEBI" id="CHEBI:28938"/>
        <dbReference type="ChEBI" id="CHEBI:29985"/>
        <dbReference type="ChEBI" id="CHEBI:58359"/>
        <dbReference type="EC" id="3.5.1.2"/>
    </reaction>
</comment>
<keyword evidence="4 10" id="KW-0315">Glutamine amidotransferase</keyword>
<comment type="function">
    <text evidence="8 10">Catalyzes the hydrolysis of glutamine to glutamate and ammonia as part of the biosynthesis of pyridoxal 5'-phosphate. The resulting ammonia molecule is channeled to the active site of PdxS.</text>
</comment>
<protein>
    <recommendedName>
        <fullName evidence="10">Pyridoxal 5'-phosphate synthase subunit PdxT</fullName>
        <ecNumber evidence="10">4.3.3.6</ecNumber>
    </recommendedName>
    <alternativeName>
        <fullName evidence="10">Pdx2</fullName>
    </alternativeName>
    <alternativeName>
        <fullName evidence="10">Pyridoxal 5'-phosphate synthase glutaminase subunit</fullName>
        <ecNumber evidence="10">3.5.1.2</ecNumber>
    </alternativeName>
</protein>
<evidence type="ECO:0000256" key="2">
    <source>
        <dbReference type="ARBA" id="ARBA00022801"/>
    </source>
</evidence>
<dbReference type="InterPro" id="IPR021196">
    <property type="entry name" value="PdxT/SNO_CS"/>
</dbReference>
<feature type="active site" description="Nucleophile" evidence="10 11">
    <location>
        <position position="79"/>
    </location>
</feature>
<dbReference type="GO" id="GO:0006543">
    <property type="term" value="P:L-glutamine catabolic process"/>
    <property type="evidence" value="ECO:0007669"/>
    <property type="project" value="UniProtKB-UniRule"/>
</dbReference>
<dbReference type="InterPro" id="IPR002161">
    <property type="entry name" value="PdxT/SNO"/>
</dbReference>
<feature type="binding site" evidence="10 12">
    <location>
        <begin position="47"/>
        <end position="49"/>
    </location>
    <ligand>
        <name>L-glutamine</name>
        <dbReference type="ChEBI" id="CHEBI:58359"/>
    </ligand>
</feature>
<dbReference type="Gene3D" id="3.40.50.880">
    <property type="match status" value="1"/>
</dbReference>
<evidence type="ECO:0000256" key="3">
    <source>
        <dbReference type="ARBA" id="ARBA00022898"/>
    </source>
</evidence>
<dbReference type="UniPathway" id="UPA00245"/>
<comment type="subunit">
    <text evidence="9 10">In the presence of PdxS, forms a dodecamer of heterodimers. Only shows activity in the heterodimer.</text>
</comment>
<evidence type="ECO:0000256" key="5">
    <source>
        <dbReference type="ARBA" id="ARBA00023239"/>
    </source>
</evidence>
<evidence type="ECO:0000256" key="12">
    <source>
        <dbReference type="PIRSR" id="PIRSR005639-2"/>
    </source>
</evidence>
<dbReference type="AlphaFoldDB" id="A0A7C5V1L0"/>
<comment type="similarity">
    <text evidence="1 10">Belongs to the glutaminase PdxT/SNO family.</text>
</comment>
<dbReference type="GO" id="GO:0005829">
    <property type="term" value="C:cytosol"/>
    <property type="evidence" value="ECO:0007669"/>
    <property type="project" value="TreeGrafter"/>
</dbReference>
<keyword evidence="5 10" id="KW-0456">Lyase</keyword>
<keyword evidence="3 10" id="KW-0663">Pyridoxal phosphate</keyword>
<sequence>MKTIGVLAFQGGVIEHVKKIEELGAKPQLVKKEEDLKGLDGLILPGGESTTIGKFLIETGLKDHILSLIYEGIPVWGTCAGAILLSKNIKGQGSGVLPVLDIVIERNAYGSQLDSFKKEVFVPRFNITTECVFIRAPKIVEVAEGVEVLAELETPVAVLQENILATTFHPELTSQNYWHSFFVENVVK</sequence>
<keyword evidence="2 10" id="KW-0378">Hydrolase</keyword>
<dbReference type="NCBIfam" id="TIGR03800">
    <property type="entry name" value="PLP_synth_Pdx2"/>
    <property type="match status" value="1"/>
</dbReference>
<dbReference type="GO" id="GO:0004359">
    <property type="term" value="F:glutaminase activity"/>
    <property type="evidence" value="ECO:0007669"/>
    <property type="project" value="UniProtKB-UniRule"/>
</dbReference>
<dbReference type="PIRSF" id="PIRSF005639">
    <property type="entry name" value="Glut_amidoT_SNO"/>
    <property type="match status" value="1"/>
</dbReference>
<comment type="caution">
    <text evidence="13">The sequence shown here is derived from an EMBL/GenBank/DDBJ whole genome shotgun (WGS) entry which is preliminary data.</text>
</comment>
<accession>A0A7C5V1L0</accession>
<dbReference type="EC" id="3.5.1.2" evidence="10"/>
<evidence type="ECO:0000313" key="13">
    <source>
        <dbReference type="EMBL" id="HHS01910.1"/>
    </source>
</evidence>
<evidence type="ECO:0000256" key="1">
    <source>
        <dbReference type="ARBA" id="ARBA00008345"/>
    </source>
</evidence>
<dbReference type="Pfam" id="PF01174">
    <property type="entry name" value="SNO"/>
    <property type="match status" value="1"/>
</dbReference>
<feature type="active site" description="Charge relay system" evidence="10 11">
    <location>
        <position position="169"/>
    </location>
</feature>
<evidence type="ECO:0000256" key="8">
    <source>
        <dbReference type="ARBA" id="ARBA00054599"/>
    </source>
</evidence>
<feature type="active site" description="Charge relay system" evidence="10 11">
    <location>
        <position position="171"/>
    </location>
</feature>
<dbReference type="GO" id="GO:0042823">
    <property type="term" value="P:pyridoxal phosphate biosynthetic process"/>
    <property type="evidence" value="ECO:0007669"/>
    <property type="project" value="UniProtKB-UniRule"/>
</dbReference>
<dbReference type="HAMAP" id="MF_01615">
    <property type="entry name" value="PdxT"/>
    <property type="match status" value="1"/>
</dbReference>
<dbReference type="PANTHER" id="PTHR31559">
    <property type="entry name" value="PYRIDOXAL 5'-PHOSPHATE SYNTHASE SUBUNIT SNO"/>
    <property type="match status" value="1"/>
</dbReference>